<dbReference type="GO" id="GO:0016705">
    <property type="term" value="F:oxidoreductase activity, acting on paired donors, with incorporation or reduction of molecular oxygen"/>
    <property type="evidence" value="ECO:0007669"/>
    <property type="project" value="InterPro"/>
</dbReference>
<feature type="binding site" evidence="6">
    <location>
        <position position="149"/>
    </location>
    <ligand>
        <name>FMN</name>
        <dbReference type="ChEBI" id="CHEBI:58210"/>
    </ligand>
</feature>
<evidence type="ECO:0000259" key="7">
    <source>
        <dbReference type="Pfam" id="PF00296"/>
    </source>
</evidence>
<accession>A0A370L2D3</accession>
<dbReference type="OrthoDB" id="9779442at2"/>
<dbReference type="PANTHER" id="PTHR30011:SF16">
    <property type="entry name" value="C2H2 FINGER DOMAIN TRANSCRIPTION FACTOR (EUROFUNG)-RELATED"/>
    <property type="match status" value="1"/>
</dbReference>
<organism evidence="8 9">
    <name type="scientific">Bosea caraganae</name>
    <dbReference type="NCBI Taxonomy" id="2763117"/>
    <lineage>
        <taxon>Bacteria</taxon>
        <taxon>Pseudomonadati</taxon>
        <taxon>Pseudomonadota</taxon>
        <taxon>Alphaproteobacteria</taxon>
        <taxon>Hyphomicrobiales</taxon>
        <taxon>Boseaceae</taxon>
        <taxon>Bosea</taxon>
    </lineage>
</organism>
<dbReference type="SUPFAM" id="SSF51679">
    <property type="entry name" value="Bacterial luciferase-like"/>
    <property type="match status" value="1"/>
</dbReference>
<dbReference type="PIRSF" id="PIRSF000337">
    <property type="entry name" value="NTA_MOA"/>
    <property type="match status" value="1"/>
</dbReference>
<keyword evidence="9" id="KW-1185">Reference proteome</keyword>
<protein>
    <submittedName>
        <fullName evidence="8">LLM class flavin-dependent oxidoreductase</fullName>
    </submittedName>
</protein>
<keyword evidence="2 6" id="KW-0288">FMN</keyword>
<dbReference type="InterPro" id="IPR011251">
    <property type="entry name" value="Luciferase-like_dom"/>
</dbReference>
<dbReference type="Gene3D" id="3.20.20.30">
    <property type="entry name" value="Luciferase-like domain"/>
    <property type="match status" value="1"/>
</dbReference>
<evidence type="ECO:0000256" key="3">
    <source>
        <dbReference type="ARBA" id="ARBA00023002"/>
    </source>
</evidence>
<evidence type="ECO:0000313" key="8">
    <source>
        <dbReference type="EMBL" id="RDJ22417.1"/>
    </source>
</evidence>
<evidence type="ECO:0000256" key="1">
    <source>
        <dbReference type="ARBA" id="ARBA00022630"/>
    </source>
</evidence>
<dbReference type="GO" id="GO:0004497">
    <property type="term" value="F:monooxygenase activity"/>
    <property type="evidence" value="ECO:0007669"/>
    <property type="project" value="UniProtKB-KW"/>
</dbReference>
<feature type="domain" description="Luciferase-like" evidence="7">
    <location>
        <begin position="26"/>
        <end position="369"/>
    </location>
</feature>
<name>A0A370L2D3_9HYPH</name>
<dbReference type="Proteomes" id="UP000255207">
    <property type="component" value="Unassembled WGS sequence"/>
</dbReference>
<evidence type="ECO:0000313" key="9">
    <source>
        <dbReference type="Proteomes" id="UP000255207"/>
    </source>
</evidence>
<feature type="binding site" evidence="6">
    <location>
        <position position="199"/>
    </location>
    <ligand>
        <name>FMN</name>
        <dbReference type="ChEBI" id="CHEBI:58210"/>
    </ligand>
</feature>
<comment type="similarity">
    <text evidence="5">Belongs to the NtaA/SnaA/DszA monooxygenase family.</text>
</comment>
<dbReference type="InterPro" id="IPR051260">
    <property type="entry name" value="Diverse_substr_monoxygenases"/>
</dbReference>
<keyword evidence="3" id="KW-0560">Oxidoreductase</keyword>
<sequence length="438" mass="48403">MSKKQIILGAQFPGVNNFTVWRDPAAGSQIDFASFRHFSETVERGKFDFIFLAEGLRVREQKGRFHELDVAGRPNTLAILTALSSITSHVGLIGTLTTTFNEPYPLARQLATLDILSGGRAGWNVVTSPGAFTGANFRRGDHLPFGERYERAREFIEAARTIWAGGDFSSHSRHFDIAGRSGLAPLPQGAPIIAQAGDSEEGRELAAGHADLIYSRHGTLEAGQAFYADVKNRLAKYGRSRDALKILPGAAFILGDTQEEAQEKLKAIRLQQVSPKNAIVFLEQVWNRDLSDHDPDGPLPVAEPDISAQLAQGRANRFDNRLETARAWRELAEREGLSIRELIIRVTARQQFVGTPESIASEIDRHVQEDAADGFVFAPHLTPGGFDEFVEKVIPILQERKVFRRDYSGDTLRGNLGLPPALLPDRERHDELVGRIAS</sequence>
<evidence type="ECO:0000256" key="4">
    <source>
        <dbReference type="ARBA" id="ARBA00023033"/>
    </source>
</evidence>
<evidence type="ECO:0000256" key="6">
    <source>
        <dbReference type="PIRSR" id="PIRSR000337-1"/>
    </source>
</evidence>
<comment type="caution">
    <text evidence="8">The sequence shown here is derived from an EMBL/GenBank/DDBJ whole genome shotgun (WGS) entry which is preliminary data.</text>
</comment>
<dbReference type="PANTHER" id="PTHR30011">
    <property type="entry name" value="ALKANESULFONATE MONOOXYGENASE-RELATED"/>
    <property type="match status" value="1"/>
</dbReference>
<evidence type="ECO:0000256" key="2">
    <source>
        <dbReference type="ARBA" id="ARBA00022643"/>
    </source>
</evidence>
<proteinExistence type="inferred from homology"/>
<dbReference type="AlphaFoldDB" id="A0A370L2D3"/>
<dbReference type="Pfam" id="PF00296">
    <property type="entry name" value="Bac_luciferase"/>
    <property type="match status" value="1"/>
</dbReference>
<dbReference type="InterPro" id="IPR016215">
    <property type="entry name" value="NTA_MOA"/>
</dbReference>
<feature type="binding site" evidence="6">
    <location>
        <position position="95"/>
    </location>
    <ligand>
        <name>FMN</name>
        <dbReference type="ChEBI" id="CHEBI:58210"/>
    </ligand>
</feature>
<dbReference type="InterPro" id="IPR036661">
    <property type="entry name" value="Luciferase-like_sf"/>
</dbReference>
<gene>
    <name evidence="8" type="ORF">DWE98_18360</name>
</gene>
<keyword evidence="1 6" id="KW-0285">Flavoprotein</keyword>
<keyword evidence="4" id="KW-0503">Monooxygenase</keyword>
<dbReference type="RefSeq" id="WP_114830747.1">
    <property type="nucleotide sequence ID" value="NZ_QQTO01000005.1"/>
</dbReference>
<evidence type="ECO:0000256" key="5">
    <source>
        <dbReference type="ARBA" id="ARBA00033748"/>
    </source>
</evidence>
<dbReference type="EMBL" id="QQTP01000010">
    <property type="protein sequence ID" value="RDJ22417.1"/>
    <property type="molecule type" value="Genomic_DNA"/>
</dbReference>
<reference evidence="9" key="1">
    <citation type="submission" date="2018-07" db="EMBL/GenBank/DDBJ databases">
        <authorList>
            <person name="Safronova V.I."/>
            <person name="Chirak E.R."/>
            <person name="Sazanova A.L."/>
        </authorList>
    </citation>
    <scope>NUCLEOTIDE SEQUENCE [LARGE SCALE GENOMIC DNA]</scope>
    <source>
        <strain evidence="9">RCAM04685</strain>
    </source>
</reference>